<organism evidence="2 3">
    <name type="scientific">Parnassius mnemosyne</name>
    <name type="common">clouded apollo</name>
    <dbReference type="NCBI Taxonomy" id="213953"/>
    <lineage>
        <taxon>Eukaryota</taxon>
        <taxon>Metazoa</taxon>
        <taxon>Ecdysozoa</taxon>
        <taxon>Arthropoda</taxon>
        <taxon>Hexapoda</taxon>
        <taxon>Insecta</taxon>
        <taxon>Pterygota</taxon>
        <taxon>Neoptera</taxon>
        <taxon>Endopterygota</taxon>
        <taxon>Lepidoptera</taxon>
        <taxon>Glossata</taxon>
        <taxon>Ditrysia</taxon>
        <taxon>Papilionoidea</taxon>
        <taxon>Papilionidae</taxon>
        <taxon>Parnassiinae</taxon>
        <taxon>Parnassini</taxon>
        <taxon>Parnassius</taxon>
        <taxon>Driopa</taxon>
    </lineage>
</organism>
<gene>
    <name evidence="2" type="ORF">PARMNEM_LOCUS19264</name>
</gene>
<keyword evidence="3" id="KW-1185">Reference proteome</keyword>
<feature type="region of interest" description="Disordered" evidence="1">
    <location>
        <begin position="1"/>
        <end position="66"/>
    </location>
</feature>
<dbReference type="EMBL" id="CAVLGL010000126">
    <property type="protein sequence ID" value="CAK1600508.1"/>
    <property type="molecule type" value="Genomic_DNA"/>
</dbReference>
<evidence type="ECO:0000313" key="2">
    <source>
        <dbReference type="EMBL" id="CAK1600508.1"/>
    </source>
</evidence>
<reference evidence="2 3" key="1">
    <citation type="submission" date="2023-11" db="EMBL/GenBank/DDBJ databases">
        <authorList>
            <person name="Hedman E."/>
            <person name="Englund M."/>
            <person name="Stromberg M."/>
            <person name="Nyberg Akerstrom W."/>
            <person name="Nylinder S."/>
            <person name="Jareborg N."/>
            <person name="Kallberg Y."/>
            <person name="Kronander E."/>
        </authorList>
    </citation>
    <scope>NUCLEOTIDE SEQUENCE [LARGE SCALE GENOMIC DNA]</scope>
</reference>
<evidence type="ECO:0000256" key="1">
    <source>
        <dbReference type="SAM" id="MobiDB-lite"/>
    </source>
</evidence>
<feature type="compositionally biased region" description="Polar residues" evidence="1">
    <location>
        <begin position="14"/>
        <end position="25"/>
    </location>
</feature>
<dbReference type="AlphaFoldDB" id="A0AAV1LYM6"/>
<name>A0AAV1LYM6_9NEOP</name>
<dbReference type="Proteomes" id="UP001314205">
    <property type="component" value="Unassembled WGS sequence"/>
</dbReference>
<evidence type="ECO:0000313" key="3">
    <source>
        <dbReference type="Proteomes" id="UP001314205"/>
    </source>
</evidence>
<accession>A0AAV1LYM6</accession>
<comment type="caution">
    <text evidence="2">The sequence shown here is derived from an EMBL/GenBank/DDBJ whole genome shotgun (WGS) entry which is preliminary data.</text>
</comment>
<sequence>MDATLPMQVAEVTSPATSDQTTYHQVSRMLVCPLSYKKNRQRGRSTSRYRNFRRPRSSSNRRTPESPDWLCSFHFRYRERARHCEQPCTWKKQPEN</sequence>
<proteinExistence type="predicted"/>
<feature type="compositionally biased region" description="Basic residues" evidence="1">
    <location>
        <begin position="37"/>
        <end position="56"/>
    </location>
</feature>
<protein>
    <submittedName>
        <fullName evidence="2">Uncharacterized protein</fullName>
    </submittedName>
</protein>